<reference evidence="1 2" key="1">
    <citation type="journal article" date="2020" name="Cell">
        <title>Large-Scale Comparative Analyses of Tick Genomes Elucidate Their Genetic Diversity and Vector Capacities.</title>
        <authorList>
            <consortium name="Tick Genome and Microbiome Consortium (TIGMIC)"/>
            <person name="Jia N."/>
            <person name="Wang J."/>
            <person name="Shi W."/>
            <person name="Du L."/>
            <person name="Sun Y."/>
            <person name="Zhan W."/>
            <person name="Jiang J.F."/>
            <person name="Wang Q."/>
            <person name="Zhang B."/>
            <person name="Ji P."/>
            <person name="Bell-Sakyi L."/>
            <person name="Cui X.M."/>
            <person name="Yuan T.T."/>
            <person name="Jiang B.G."/>
            <person name="Yang W.F."/>
            <person name="Lam T.T."/>
            <person name="Chang Q.C."/>
            <person name="Ding S.J."/>
            <person name="Wang X.J."/>
            <person name="Zhu J.G."/>
            <person name="Ruan X.D."/>
            <person name="Zhao L."/>
            <person name="Wei J.T."/>
            <person name="Ye R.Z."/>
            <person name="Que T.C."/>
            <person name="Du C.H."/>
            <person name="Zhou Y.H."/>
            <person name="Cheng J.X."/>
            <person name="Dai P.F."/>
            <person name="Guo W.B."/>
            <person name="Han X.H."/>
            <person name="Huang E.J."/>
            <person name="Li L.F."/>
            <person name="Wei W."/>
            <person name="Gao Y.C."/>
            <person name="Liu J.Z."/>
            <person name="Shao H.Z."/>
            <person name="Wang X."/>
            <person name="Wang C.C."/>
            <person name="Yang T.C."/>
            <person name="Huo Q.B."/>
            <person name="Li W."/>
            <person name="Chen H.Y."/>
            <person name="Chen S.E."/>
            <person name="Zhou L.G."/>
            <person name="Ni X.B."/>
            <person name="Tian J.H."/>
            <person name="Sheng Y."/>
            <person name="Liu T."/>
            <person name="Pan Y.S."/>
            <person name="Xia L.Y."/>
            <person name="Li J."/>
            <person name="Zhao F."/>
            <person name="Cao W.C."/>
        </authorList>
    </citation>
    <scope>NUCLEOTIDE SEQUENCE [LARGE SCALE GENOMIC DNA]</scope>
    <source>
        <strain evidence="1">Iper-2018</strain>
    </source>
</reference>
<protein>
    <submittedName>
        <fullName evidence="1">Uncharacterized protein</fullName>
    </submittedName>
</protein>
<evidence type="ECO:0000313" key="1">
    <source>
        <dbReference type="EMBL" id="KAG0417162.1"/>
    </source>
</evidence>
<keyword evidence="2" id="KW-1185">Reference proteome</keyword>
<dbReference type="EMBL" id="JABSTQ010010877">
    <property type="protein sequence ID" value="KAG0417162.1"/>
    <property type="molecule type" value="Genomic_DNA"/>
</dbReference>
<comment type="caution">
    <text evidence="1">The sequence shown here is derived from an EMBL/GenBank/DDBJ whole genome shotgun (WGS) entry which is preliminary data.</text>
</comment>
<name>A0AC60PC28_IXOPE</name>
<proteinExistence type="predicted"/>
<evidence type="ECO:0000313" key="2">
    <source>
        <dbReference type="Proteomes" id="UP000805193"/>
    </source>
</evidence>
<accession>A0AC60PC28</accession>
<dbReference type="Proteomes" id="UP000805193">
    <property type="component" value="Unassembled WGS sequence"/>
</dbReference>
<organism evidence="1 2">
    <name type="scientific">Ixodes persulcatus</name>
    <name type="common">Taiga tick</name>
    <dbReference type="NCBI Taxonomy" id="34615"/>
    <lineage>
        <taxon>Eukaryota</taxon>
        <taxon>Metazoa</taxon>
        <taxon>Ecdysozoa</taxon>
        <taxon>Arthropoda</taxon>
        <taxon>Chelicerata</taxon>
        <taxon>Arachnida</taxon>
        <taxon>Acari</taxon>
        <taxon>Parasitiformes</taxon>
        <taxon>Ixodida</taxon>
        <taxon>Ixodoidea</taxon>
        <taxon>Ixodidae</taxon>
        <taxon>Ixodinae</taxon>
        <taxon>Ixodes</taxon>
    </lineage>
</organism>
<gene>
    <name evidence="1" type="ORF">HPB47_005851</name>
</gene>
<sequence length="338" mass="37579">MFLVVRCLFWVAHRGDDEVDRALGLGKASKRASSAPPNRRAVLSASKATPLTSAMPSTLARKHSLKGTSAVKSSLSANAGAADVEMFVRMFEDVPRVQVYSAKELEQELTKLRQVLSESSTDWERRVDGLRHLRSLLIAGAADYEEMFVHLKLLEPSFQALVRDLRSQVVREACITIAYLSQQLGQKLDRFSEAVLPSLINLIPNSAKIMSTSGIVTVRFIIEHTHASRLIPVITLNLSSKSKEIRKAFWGFANHFKEQADVLLNSLDSSKQRMLHGELCMSNSSSSNSINSTPGRPLKHSSHGSMENLRVKLNDDVISFSSRCWLNGVHEIPVSRMR</sequence>